<dbReference type="RefSeq" id="WP_344677375.1">
    <property type="nucleotide sequence ID" value="NZ_BAAAUX010000001.1"/>
</dbReference>
<sequence length="71" mass="7711">MAKTELSNAAKLQLLEWNYASTADAEKAIREMSADELESEITGIVEALDNEQIDALLGEHLGADELAALKH</sequence>
<name>A0ABN3V0G6_9PSEU</name>
<keyword evidence="2" id="KW-1185">Reference proteome</keyword>
<evidence type="ECO:0008006" key="3">
    <source>
        <dbReference type="Google" id="ProtNLM"/>
    </source>
</evidence>
<proteinExistence type="predicted"/>
<protein>
    <recommendedName>
        <fullName evidence="3">Magnesium transporter</fullName>
    </recommendedName>
</protein>
<accession>A0ABN3V0G6</accession>
<comment type="caution">
    <text evidence="1">The sequence shown here is derived from an EMBL/GenBank/DDBJ whole genome shotgun (WGS) entry which is preliminary data.</text>
</comment>
<reference evidence="1 2" key="1">
    <citation type="journal article" date="2019" name="Int. J. Syst. Evol. Microbiol.">
        <title>The Global Catalogue of Microorganisms (GCM) 10K type strain sequencing project: providing services to taxonomists for standard genome sequencing and annotation.</title>
        <authorList>
            <consortium name="The Broad Institute Genomics Platform"/>
            <consortium name="The Broad Institute Genome Sequencing Center for Infectious Disease"/>
            <person name="Wu L."/>
            <person name="Ma J."/>
        </authorList>
    </citation>
    <scope>NUCLEOTIDE SEQUENCE [LARGE SCALE GENOMIC DNA]</scope>
    <source>
        <strain evidence="1 2">JCM 9383</strain>
    </source>
</reference>
<gene>
    <name evidence="1" type="ORF">GCM10010470_01930</name>
</gene>
<evidence type="ECO:0000313" key="1">
    <source>
        <dbReference type="EMBL" id="GAA2773784.1"/>
    </source>
</evidence>
<dbReference type="EMBL" id="BAAAUX010000001">
    <property type="protein sequence ID" value="GAA2773784.1"/>
    <property type="molecule type" value="Genomic_DNA"/>
</dbReference>
<organism evidence="1 2">
    <name type="scientific">Saccharopolyspora taberi</name>
    <dbReference type="NCBI Taxonomy" id="60895"/>
    <lineage>
        <taxon>Bacteria</taxon>
        <taxon>Bacillati</taxon>
        <taxon>Actinomycetota</taxon>
        <taxon>Actinomycetes</taxon>
        <taxon>Pseudonocardiales</taxon>
        <taxon>Pseudonocardiaceae</taxon>
        <taxon>Saccharopolyspora</taxon>
    </lineage>
</organism>
<evidence type="ECO:0000313" key="2">
    <source>
        <dbReference type="Proteomes" id="UP001500979"/>
    </source>
</evidence>
<dbReference type="Proteomes" id="UP001500979">
    <property type="component" value="Unassembled WGS sequence"/>
</dbReference>